<dbReference type="EMBL" id="CP136336">
    <property type="protein sequence ID" value="WOB06081.1"/>
    <property type="molecule type" value="Genomic_DNA"/>
</dbReference>
<dbReference type="Pfam" id="PF13665">
    <property type="entry name" value="Tox-PAAR-like"/>
    <property type="match status" value="1"/>
</dbReference>
<sequence length="377" mass="40663">MGNSVYANGMEVSCKSSSGKSICAFPDVCFTPPQTPATPPGVPIPYPNTAMASDTSDGSTSVKSSGQEIMLKEKSFFKTSTGDEAGSAPKKNVITSKTKGKAYFIAWSMDVKVEGENAVRHMDMTTHNHGSKPAGAPPTLHAALQAMGTIPDCARDADTVKERCDPWKDKAKCPEKTQKAITAAEKARQKAKDTQGESSKAYQNASAKVRDLYKDYAVEIEANDCRRALRCVLVPYNKVKKVGCSKQTGDHLVEKATVESNPNYSASTAPTAIVEGPSYHIGTHGLGHERRTQAAKKKKGKFTVQKSAEVGGQEHCKVFPLAECDPNCITKQLVKGHEDMGMSKNDPADKPTLNSQHNQDYQAEWDADMVDLDASLS</sequence>
<feature type="region of interest" description="Disordered" evidence="1">
    <location>
        <begin position="184"/>
        <end position="204"/>
    </location>
</feature>
<feature type="compositionally biased region" description="Polar residues" evidence="1">
    <location>
        <begin position="352"/>
        <end position="361"/>
    </location>
</feature>
<name>A0ABZ0CNI5_9BURK</name>
<evidence type="ECO:0000256" key="1">
    <source>
        <dbReference type="SAM" id="MobiDB-lite"/>
    </source>
</evidence>
<reference evidence="2 3" key="1">
    <citation type="submission" date="2023-10" db="EMBL/GenBank/DDBJ databases">
        <title>Bacteria for the degradation of biodegradable plastic PBAT(Polybutylene adipate terephthalate).</title>
        <authorList>
            <person name="Weon H.-Y."/>
            <person name="Yeon J."/>
        </authorList>
    </citation>
    <scope>NUCLEOTIDE SEQUENCE [LARGE SCALE GENOMIC DNA]</scope>
    <source>
        <strain evidence="2 3">SBD 7-3</strain>
    </source>
</reference>
<feature type="compositionally biased region" description="Basic and acidic residues" evidence="1">
    <location>
        <begin position="185"/>
        <end position="195"/>
    </location>
</feature>
<dbReference type="Proteomes" id="UP001303946">
    <property type="component" value="Chromosome"/>
</dbReference>
<protein>
    <submittedName>
        <fullName evidence="2">DUF4150 domain-containing protein</fullName>
    </submittedName>
</protein>
<feature type="compositionally biased region" description="Basic and acidic residues" evidence="1">
    <location>
        <begin position="339"/>
        <end position="349"/>
    </location>
</feature>
<proteinExistence type="predicted"/>
<feature type="region of interest" description="Disordered" evidence="1">
    <location>
        <begin position="339"/>
        <end position="377"/>
    </location>
</feature>
<organism evidence="2 3">
    <name type="scientific">Piscinibacter gummiphilus</name>
    <dbReference type="NCBI Taxonomy" id="946333"/>
    <lineage>
        <taxon>Bacteria</taxon>
        <taxon>Pseudomonadati</taxon>
        <taxon>Pseudomonadota</taxon>
        <taxon>Betaproteobacteria</taxon>
        <taxon>Burkholderiales</taxon>
        <taxon>Sphaerotilaceae</taxon>
        <taxon>Piscinibacter</taxon>
    </lineage>
</organism>
<evidence type="ECO:0000313" key="3">
    <source>
        <dbReference type="Proteomes" id="UP001303946"/>
    </source>
</evidence>
<accession>A0ABZ0CNI5</accession>
<keyword evidence="3" id="KW-1185">Reference proteome</keyword>
<dbReference type="CDD" id="cd14740">
    <property type="entry name" value="PAAR_4"/>
    <property type="match status" value="1"/>
</dbReference>
<evidence type="ECO:0000313" key="2">
    <source>
        <dbReference type="EMBL" id="WOB06081.1"/>
    </source>
</evidence>
<gene>
    <name evidence="2" type="ORF">RXV79_14230</name>
</gene>
<dbReference type="RefSeq" id="WP_316698354.1">
    <property type="nucleotide sequence ID" value="NZ_CP136336.1"/>
</dbReference>